<evidence type="ECO:0000256" key="1">
    <source>
        <dbReference type="SAM" id="MobiDB-lite"/>
    </source>
</evidence>
<feature type="region of interest" description="Disordered" evidence="1">
    <location>
        <begin position="99"/>
        <end position="124"/>
    </location>
</feature>
<name>A0ABV0KA80_9CYAN</name>
<gene>
    <name evidence="2" type="ORF">NC992_21345</name>
</gene>
<reference evidence="2 3" key="1">
    <citation type="submission" date="2022-04" db="EMBL/GenBank/DDBJ databases">
        <title>Positive selection, recombination, and allopatry shape intraspecific diversity of widespread and dominant cyanobacteria.</title>
        <authorList>
            <person name="Wei J."/>
            <person name="Shu W."/>
            <person name="Hu C."/>
        </authorList>
    </citation>
    <scope>NUCLEOTIDE SEQUENCE [LARGE SCALE GENOMIC DNA]</scope>
    <source>
        <strain evidence="2 3">DQ-A4</strain>
    </source>
</reference>
<sequence>MNSDFCYGKEMERAMQRHRNGDARVIPIILTPTDWKGAPFDTLQVLPKDGKPVVDWPNHDAAFVDVVKGIRRAVESLAPASNSQDDGWATLQRIKSASSSYSQADTLQPERPVSSRDSERERSAKRMQLFTALSGLPGPQFSQLVFTLNPPPGNVPPDSAPQSNRVASLLQWADSPIGPGLATVDELLSELIDRPRST</sequence>
<evidence type="ECO:0000313" key="3">
    <source>
        <dbReference type="Proteomes" id="UP001482513"/>
    </source>
</evidence>
<protein>
    <recommendedName>
        <fullName evidence="4">TIR domain-containing protein</fullName>
    </recommendedName>
</protein>
<dbReference type="EMBL" id="JAMPKX010000012">
    <property type="protein sequence ID" value="MEP0949441.1"/>
    <property type="molecule type" value="Genomic_DNA"/>
</dbReference>
<feature type="compositionally biased region" description="Basic and acidic residues" evidence="1">
    <location>
        <begin position="113"/>
        <end position="124"/>
    </location>
</feature>
<proteinExistence type="predicted"/>
<organism evidence="2 3">
    <name type="scientific">Leptolyngbya subtilissima DQ-A4</name>
    <dbReference type="NCBI Taxonomy" id="2933933"/>
    <lineage>
        <taxon>Bacteria</taxon>
        <taxon>Bacillati</taxon>
        <taxon>Cyanobacteriota</taxon>
        <taxon>Cyanophyceae</taxon>
        <taxon>Leptolyngbyales</taxon>
        <taxon>Leptolyngbyaceae</taxon>
        <taxon>Leptolyngbya group</taxon>
        <taxon>Leptolyngbya</taxon>
    </lineage>
</organism>
<accession>A0ABV0KA80</accession>
<evidence type="ECO:0000313" key="2">
    <source>
        <dbReference type="EMBL" id="MEP0949441.1"/>
    </source>
</evidence>
<comment type="caution">
    <text evidence="2">The sequence shown here is derived from an EMBL/GenBank/DDBJ whole genome shotgun (WGS) entry which is preliminary data.</text>
</comment>
<dbReference type="Proteomes" id="UP001482513">
    <property type="component" value="Unassembled WGS sequence"/>
</dbReference>
<dbReference type="InterPro" id="IPR035897">
    <property type="entry name" value="Toll_tir_struct_dom_sf"/>
</dbReference>
<dbReference type="SUPFAM" id="SSF52200">
    <property type="entry name" value="Toll/Interleukin receptor TIR domain"/>
    <property type="match status" value="1"/>
</dbReference>
<evidence type="ECO:0008006" key="4">
    <source>
        <dbReference type="Google" id="ProtNLM"/>
    </source>
</evidence>
<keyword evidence="3" id="KW-1185">Reference proteome</keyword>
<dbReference type="RefSeq" id="WP_242021234.1">
    <property type="nucleotide sequence ID" value="NZ_JAMPKX010000012.1"/>
</dbReference>